<keyword evidence="1" id="KW-0812">Transmembrane</keyword>
<dbReference type="InterPro" id="IPR029787">
    <property type="entry name" value="Nucleotide_cyclase"/>
</dbReference>
<gene>
    <name evidence="3" type="ORF">GCM10008937_06300</name>
</gene>
<feature type="transmembrane region" description="Helical" evidence="1">
    <location>
        <begin position="12"/>
        <end position="34"/>
    </location>
</feature>
<feature type="transmembrane region" description="Helical" evidence="1">
    <location>
        <begin position="150"/>
        <end position="171"/>
    </location>
</feature>
<feature type="transmembrane region" description="Helical" evidence="1">
    <location>
        <begin position="40"/>
        <end position="61"/>
    </location>
</feature>
<dbReference type="Pfam" id="PF00990">
    <property type="entry name" value="GGDEF"/>
    <property type="match status" value="1"/>
</dbReference>
<dbReference type="PROSITE" id="PS50887">
    <property type="entry name" value="GGDEF"/>
    <property type="match status" value="1"/>
</dbReference>
<feature type="transmembrane region" description="Helical" evidence="1">
    <location>
        <begin position="126"/>
        <end position="144"/>
    </location>
</feature>
<dbReference type="SUPFAM" id="SSF55073">
    <property type="entry name" value="Nucleotide cyclase"/>
    <property type="match status" value="1"/>
</dbReference>
<evidence type="ECO:0000313" key="3">
    <source>
        <dbReference type="EMBL" id="GAA0501555.1"/>
    </source>
</evidence>
<feature type="transmembrane region" description="Helical" evidence="1">
    <location>
        <begin position="73"/>
        <end position="94"/>
    </location>
</feature>
<organism evidence="3 4">
    <name type="scientific">Deinococcus depolymerans</name>
    <dbReference type="NCBI Taxonomy" id="392408"/>
    <lineage>
        <taxon>Bacteria</taxon>
        <taxon>Thermotogati</taxon>
        <taxon>Deinococcota</taxon>
        <taxon>Deinococci</taxon>
        <taxon>Deinococcales</taxon>
        <taxon>Deinococcaceae</taxon>
        <taxon>Deinococcus</taxon>
    </lineage>
</organism>
<sequence length="350" mass="37372">MEEAADETRRTYYVWACVAGLFASGILTVQAALGDGPERLYFLFTQPLIALFCVTALLVVTLRLGQVGRLERLALLVVTVAAMGRLPFDLLALGGPAAGAEAQMVIGLLLCAVLAFLTLGSRAATAFVLTVYVVHATLILQHEVSRGGPWLTALGTQFALGTLLTLLAALFHFRIGYVQISHDRDALRTLAVTDALTGLLNRRGGERALNALNATRRAYLLAVADVDDFKGLNDRYGHPEGDRVLQVLAGGLQRADTAVRWGGEEFLIITEQVGPDGVAELRELIRHAHERLQALTGPVTSVPVTLSVGAAHVAPGEAWQDALRRADEALYAAKAAGKNRVLLAGTAGRR</sequence>
<dbReference type="Proteomes" id="UP001500191">
    <property type="component" value="Unassembled WGS sequence"/>
</dbReference>
<dbReference type="EMBL" id="BAAADB010000004">
    <property type="protein sequence ID" value="GAA0501555.1"/>
    <property type="molecule type" value="Genomic_DNA"/>
</dbReference>
<dbReference type="PANTHER" id="PTHR45138">
    <property type="entry name" value="REGULATORY COMPONENTS OF SENSORY TRANSDUCTION SYSTEM"/>
    <property type="match status" value="1"/>
</dbReference>
<name>A0ABP3LJP0_9DEIO</name>
<dbReference type="InterPro" id="IPR000160">
    <property type="entry name" value="GGDEF_dom"/>
</dbReference>
<dbReference type="InterPro" id="IPR050469">
    <property type="entry name" value="Diguanylate_Cyclase"/>
</dbReference>
<dbReference type="Gene3D" id="3.30.70.270">
    <property type="match status" value="1"/>
</dbReference>
<comment type="caution">
    <text evidence="3">The sequence shown here is derived from an EMBL/GenBank/DDBJ whole genome shotgun (WGS) entry which is preliminary data.</text>
</comment>
<dbReference type="InterPro" id="IPR043128">
    <property type="entry name" value="Rev_trsase/Diguanyl_cyclase"/>
</dbReference>
<keyword evidence="4" id="KW-1185">Reference proteome</keyword>
<dbReference type="PANTHER" id="PTHR45138:SF9">
    <property type="entry name" value="DIGUANYLATE CYCLASE DGCM-RELATED"/>
    <property type="match status" value="1"/>
</dbReference>
<proteinExistence type="predicted"/>
<reference evidence="4" key="1">
    <citation type="journal article" date="2019" name="Int. J. Syst. Evol. Microbiol.">
        <title>The Global Catalogue of Microorganisms (GCM) 10K type strain sequencing project: providing services to taxonomists for standard genome sequencing and annotation.</title>
        <authorList>
            <consortium name="The Broad Institute Genomics Platform"/>
            <consortium name="The Broad Institute Genome Sequencing Center for Infectious Disease"/>
            <person name="Wu L."/>
            <person name="Ma J."/>
        </authorList>
    </citation>
    <scope>NUCLEOTIDE SEQUENCE [LARGE SCALE GENOMIC DNA]</scope>
    <source>
        <strain evidence="4">JCM 14368</strain>
    </source>
</reference>
<evidence type="ECO:0000256" key="1">
    <source>
        <dbReference type="SAM" id="Phobius"/>
    </source>
</evidence>
<dbReference type="NCBIfam" id="TIGR00254">
    <property type="entry name" value="GGDEF"/>
    <property type="match status" value="1"/>
</dbReference>
<keyword evidence="1" id="KW-0472">Membrane</keyword>
<evidence type="ECO:0000259" key="2">
    <source>
        <dbReference type="PROSITE" id="PS50887"/>
    </source>
</evidence>
<dbReference type="CDD" id="cd01949">
    <property type="entry name" value="GGDEF"/>
    <property type="match status" value="1"/>
</dbReference>
<feature type="transmembrane region" description="Helical" evidence="1">
    <location>
        <begin position="100"/>
        <end position="119"/>
    </location>
</feature>
<dbReference type="RefSeq" id="WP_343755972.1">
    <property type="nucleotide sequence ID" value="NZ_BAAADB010000004.1"/>
</dbReference>
<protein>
    <recommendedName>
        <fullName evidence="2">GGDEF domain-containing protein</fullName>
    </recommendedName>
</protein>
<accession>A0ABP3LJP0</accession>
<evidence type="ECO:0000313" key="4">
    <source>
        <dbReference type="Proteomes" id="UP001500191"/>
    </source>
</evidence>
<feature type="domain" description="GGDEF" evidence="2">
    <location>
        <begin position="217"/>
        <end position="346"/>
    </location>
</feature>
<keyword evidence="1" id="KW-1133">Transmembrane helix</keyword>
<dbReference type="SMART" id="SM00267">
    <property type="entry name" value="GGDEF"/>
    <property type="match status" value="1"/>
</dbReference>